<keyword evidence="3 4" id="KW-0949">S-adenosyl-L-methionine</keyword>
<feature type="binding site" evidence="4">
    <location>
        <position position="393"/>
    </location>
    <ligand>
        <name>S-adenosyl-L-methionine</name>
        <dbReference type="ChEBI" id="CHEBI:59789"/>
    </ligand>
</feature>
<dbReference type="GO" id="GO:0070475">
    <property type="term" value="P:rRNA base methylation"/>
    <property type="evidence" value="ECO:0007669"/>
    <property type="project" value="TreeGrafter"/>
</dbReference>
<comment type="similarity">
    <text evidence="4">Belongs to the class I-like SAM-binding methyltransferase superfamily. RNA M5U methyltransferase family.</text>
</comment>
<feature type="binding site" evidence="4">
    <location>
        <position position="307"/>
    </location>
    <ligand>
        <name>S-adenosyl-L-methionine</name>
        <dbReference type="ChEBI" id="CHEBI:59789"/>
    </ligand>
</feature>
<name>A0A7C9NM55_9BACT</name>
<dbReference type="PANTHER" id="PTHR11061:SF30">
    <property type="entry name" value="TRNA (URACIL(54)-C(5))-METHYLTRANSFERASE"/>
    <property type="match status" value="1"/>
</dbReference>
<protein>
    <submittedName>
        <fullName evidence="7">23S rRNA (Uracil(1939)-C(5))-methyltransferase RlmD</fullName>
        <ecNumber evidence="7">2.1.1.190</ecNumber>
    </submittedName>
</protein>
<evidence type="ECO:0000256" key="5">
    <source>
        <dbReference type="PROSITE-ProRule" id="PRU10015"/>
    </source>
</evidence>
<dbReference type="AlphaFoldDB" id="A0A7C9NM55"/>
<evidence type="ECO:0000256" key="6">
    <source>
        <dbReference type="SAM" id="MobiDB-lite"/>
    </source>
</evidence>
<evidence type="ECO:0000256" key="2">
    <source>
        <dbReference type="ARBA" id="ARBA00022679"/>
    </source>
</evidence>
<dbReference type="FunFam" id="2.40.50.1070:FF:000003">
    <property type="entry name" value="23S rRNA (Uracil-5-)-methyltransferase RumA"/>
    <property type="match status" value="1"/>
</dbReference>
<dbReference type="CDD" id="cd02440">
    <property type="entry name" value="AdoMet_MTases"/>
    <property type="match status" value="1"/>
</dbReference>
<dbReference type="Pfam" id="PF05958">
    <property type="entry name" value="tRNA_U5-meth_tr"/>
    <property type="match status" value="1"/>
</dbReference>
<organism evidence="7">
    <name type="scientific">Muribaculaceae bacterium Z82</name>
    <dbReference type="NCBI Taxonomy" id="2304548"/>
    <lineage>
        <taxon>Bacteria</taxon>
        <taxon>Pseudomonadati</taxon>
        <taxon>Bacteroidota</taxon>
        <taxon>Bacteroidia</taxon>
        <taxon>Bacteroidales</taxon>
        <taxon>Muribaculaceae</taxon>
    </lineage>
</organism>
<feature type="active site" evidence="5">
    <location>
        <position position="420"/>
    </location>
</feature>
<dbReference type="PROSITE" id="PS51687">
    <property type="entry name" value="SAM_MT_RNA_M5U"/>
    <property type="match status" value="1"/>
</dbReference>
<dbReference type="EC" id="2.1.1.190" evidence="7"/>
<dbReference type="InterPro" id="IPR030390">
    <property type="entry name" value="MeTrfase_TrmA_AS"/>
</dbReference>
<evidence type="ECO:0000256" key="3">
    <source>
        <dbReference type="ARBA" id="ARBA00022691"/>
    </source>
</evidence>
<dbReference type="SUPFAM" id="SSF53335">
    <property type="entry name" value="S-adenosyl-L-methionine-dependent methyltransferases"/>
    <property type="match status" value="1"/>
</dbReference>
<keyword evidence="1 4" id="KW-0489">Methyltransferase</keyword>
<dbReference type="InterPro" id="IPR029063">
    <property type="entry name" value="SAM-dependent_MTases_sf"/>
</dbReference>
<feature type="binding site" evidence="4">
    <location>
        <position position="329"/>
    </location>
    <ligand>
        <name>S-adenosyl-L-methionine</name>
        <dbReference type="ChEBI" id="CHEBI:59789"/>
    </ligand>
</feature>
<feature type="compositionally biased region" description="Basic residues" evidence="6">
    <location>
        <begin position="1"/>
        <end position="27"/>
    </location>
</feature>
<feature type="region of interest" description="Disordered" evidence="6">
    <location>
        <begin position="1"/>
        <end position="52"/>
    </location>
</feature>
<sequence length="480" mass="51197">MTKKKQQIAAKGRPKRVAKTAKPKATGKARPEAAHRRIAAARADAGAGKSRPGGPCCPVARQCGACQSVNRPYGEQLAEKDRAVAELFAGVASADALRPILGMRDPYHYRNKVTSPYAPARTGSASGKGALQARSIACGMYAAGSHRIVDTRECLVENETAKAIVQVVRQLMPKFHMAPYNEDTGEGFLRHAVIRVGHESGEVLVTLVTNDDAFPGSRSFCRELVRRCPAVTTVVQNVNTRQTNVILGDRERVLYGPGFILDTLCGLSFRISSQSFYQVNAVQTEVLYRTAVDLAAFAGNECAIDAYCGTGTIGLVAAKAGAARVVGVDTVASAIRDARENARHNGVDNAEFVVGDAGAFMEDLAAQRADQAFGAVDGTGEQRAAEPLVLLMDPPRAGASEEFLRAAASLAPERIVYISCNPQTQVRDIDRLRKAGYKVQVVQPVDMFPHTPHVETVALLVRGGSAVHGEIAEGGERHGV</sequence>
<dbReference type="Gene3D" id="2.40.50.1070">
    <property type="match status" value="1"/>
</dbReference>
<accession>A0A7C9NM55</accession>
<gene>
    <name evidence="7" type="primary">rlmD</name>
    <name evidence="7" type="ORF">D1639_07045</name>
</gene>
<dbReference type="PROSITE" id="PS01230">
    <property type="entry name" value="TRMA_1"/>
    <property type="match status" value="1"/>
</dbReference>
<dbReference type="InterPro" id="IPR030391">
    <property type="entry name" value="MeTrfase_TrmA_CS"/>
</dbReference>
<proteinExistence type="inferred from homology"/>
<dbReference type="InterPro" id="IPR010280">
    <property type="entry name" value="U5_MeTrfase_fam"/>
</dbReference>
<feature type="active site" description="Nucleophile" evidence="4">
    <location>
        <position position="420"/>
    </location>
</feature>
<comment type="caution">
    <text evidence="7">The sequence shown here is derived from an EMBL/GenBank/DDBJ whole genome shotgun (WGS) entry which is preliminary data.</text>
</comment>
<dbReference type="EMBL" id="QWKH01000046">
    <property type="protein sequence ID" value="NBI34787.1"/>
    <property type="molecule type" value="Genomic_DNA"/>
</dbReference>
<evidence type="ECO:0000256" key="4">
    <source>
        <dbReference type="PROSITE-ProRule" id="PRU01024"/>
    </source>
</evidence>
<reference evidence="7" key="1">
    <citation type="submission" date="2018-08" db="EMBL/GenBank/DDBJ databases">
        <title>Murine metabolic-syndrome-specific gut microbial biobank.</title>
        <authorList>
            <person name="Liu C."/>
        </authorList>
    </citation>
    <scope>NUCLEOTIDE SEQUENCE [LARGE SCALE GENOMIC DNA]</scope>
    <source>
        <strain evidence="7">Z82</strain>
    </source>
</reference>
<dbReference type="NCBIfam" id="TIGR00479">
    <property type="entry name" value="rumA"/>
    <property type="match status" value="1"/>
</dbReference>
<keyword evidence="2 4" id="KW-0808">Transferase</keyword>
<dbReference type="GO" id="GO:0070041">
    <property type="term" value="F:rRNA (uridine-C5-)-methyltransferase activity"/>
    <property type="evidence" value="ECO:0007669"/>
    <property type="project" value="TreeGrafter"/>
</dbReference>
<evidence type="ECO:0000256" key="1">
    <source>
        <dbReference type="ARBA" id="ARBA00022603"/>
    </source>
</evidence>
<dbReference type="Gene3D" id="3.40.50.150">
    <property type="entry name" value="Vaccinia Virus protein VP39"/>
    <property type="match status" value="1"/>
</dbReference>
<feature type="binding site" evidence="4">
    <location>
        <position position="278"/>
    </location>
    <ligand>
        <name>S-adenosyl-L-methionine</name>
        <dbReference type="ChEBI" id="CHEBI:59789"/>
    </ligand>
</feature>
<dbReference type="PANTHER" id="PTHR11061">
    <property type="entry name" value="RNA M5U METHYLTRANSFERASE"/>
    <property type="match status" value="1"/>
</dbReference>
<evidence type="ECO:0000313" key="7">
    <source>
        <dbReference type="EMBL" id="NBI34787.1"/>
    </source>
</evidence>
<dbReference type="PROSITE" id="PS01231">
    <property type="entry name" value="TRMA_2"/>
    <property type="match status" value="1"/>
</dbReference>